<protein>
    <submittedName>
        <fullName evidence="2">Uncharacterized protein</fullName>
    </submittedName>
</protein>
<proteinExistence type="predicted"/>
<feature type="region of interest" description="Disordered" evidence="1">
    <location>
        <begin position="1"/>
        <end position="27"/>
    </location>
</feature>
<organism evidence="2">
    <name type="scientific">Arion vulgaris</name>
    <dbReference type="NCBI Taxonomy" id="1028688"/>
    <lineage>
        <taxon>Eukaryota</taxon>
        <taxon>Metazoa</taxon>
        <taxon>Spiralia</taxon>
        <taxon>Lophotrochozoa</taxon>
        <taxon>Mollusca</taxon>
        <taxon>Gastropoda</taxon>
        <taxon>Heterobranchia</taxon>
        <taxon>Euthyneura</taxon>
        <taxon>Panpulmonata</taxon>
        <taxon>Eupulmonata</taxon>
        <taxon>Stylommatophora</taxon>
        <taxon>Helicina</taxon>
        <taxon>Arionoidea</taxon>
        <taxon>Arionidae</taxon>
        <taxon>Arion</taxon>
    </lineage>
</organism>
<feature type="compositionally biased region" description="Polar residues" evidence="1">
    <location>
        <begin position="1"/>
        <end position="12"/>
    </location>
</feature>
<accession>A0A0B6ZGL8</accession>
<evidence type="ECO:0000256" key="1">
    <source>
        <dbReference type="SAM" id="MobiDB-lite"/>
    </source>
</evidence>
<gene>
    <name evidence="2" type="primary">ORF63767</name>
</gene>
<name>A0A0B6ZGL8_9EUPU</name>
<dbReference type="EMBL" id="HACG01020884">
    <property type="protein sequence ID" value="CEK67749.1"/>
    <property type="molecule type" value="Transcribed_RNA"/>
</dbReference>
<dbReference type="AlphaFoldDB" id="A0A0B6ZGL8"/>
<evidence type="ECO:0000313" key="2">
    <source>
        <dbReference type="EMBL" id="CEK67749.1"/>
    </source>
</evidence>
<sequence>MLSPVGSKQTARSSVESKDSVLSSLDNKQMCLKDLERRKESSPFHHKSKNADVDMAMAVVVAV</sequence>
<reference evidence="2" key="1">
    <citation type="submission" date="2014-12" db="EMBL/GenBank/DDBJ databases">
        <title>Insight into the proteome of Arion vulgaris.</title>
        <authorList>
            <person name="Aradska J."/>
            <person name="Bulat T."/>
            <person name="Smidak R."/>
            <person name="Sarate P."/>
            <person name="Gangsoo J."/>
            <person name="Sialana F."/>
            <person name="Bilban M."/>
            <person name="Lubec G."/>
        </authorList>
    </citation>
    <scope>NUCLEOTIDE SEQUENCE</scope>
    <source>
        <tissue evidence="2">Skin</tissue>
    </source>
</reference>
<feature type="non-terminal residue" evidence="2">
    <location>
        <position position="63"/>
    </location>
</feature>